<protein>
    <submittedName>
        <fullName evidence="2">Uncharacterized protein</fullName>
    </submittedName>
</protein>
<sequence>MSSADVEGSTPARASAAYGKREFAYLGTLSSSDNVTASALRKRNGRVEVATMGRKADQGFFDSVADATRGVEDRRARDVHARRAEKEGGDATDDDRFFRFKQWFGDAHAKAAEMAKFMRPMEPLPPPPQQAFVHPSEQGQLPPNFSNMTSLGSFNTGAQQQQPPQEHYTHEQPQLQYQYGQPPSMIAHMPPPVGGLPPILSGGGGADGNSLPMHQQPPPQEQPSFLSPNQWGSQPAPSTDEWETVRRR</sequence>
<proteinExistence type="predicted"/>
<organism evidence="2">
    <name type="scientific">Prasinoderma coloniale</name>
    <dbReference type="NCBI Taxonomy" id="156133"/>
    <lineage>
        <taxon>Eukaryota</taxon>
        <taxon>Viridiplantae</taxon>
        <taxon>Prasinodermophyta</taxon>
        <taxon>Prasinodermophyceae</taxon>
        <taxon>Prasinodermales</taxon>
        <taxon>Prasinodermaceae</taxon>
        <taxon>Prasinoderma</taxon>
    </lineage>
</organism>
<reference evidence="2" key="1">
    <citation type="submission" date="2021-01" db="EMBL/GenBank/DDBJ databases">
        <authorList>
            <person name="Corre E."/>
            <person name="Pelletier E."/>
            <person name="Niang G."/>
            <person name="Scheremetjew M."/>
            <person name="Finn R."/>
            <person name="Kale V."/>
            <person name="Holt S."/>
            <person name="Cochrane G."/>
            <person name="Meng A."/>
            <person name="Brown T."/>
            <person name="Cohen L."/>
        </authorList>
    </citation>
    <scope>NUCLEOTIDE SEQUENCE</scope>
    <source>
        <strain evidence="2">CCMP1413</strain>
    </source>
</reference>
<dbReference type="AlphaFoldDB" id="A0A7R9TQC0"/>
<name>A0A7R9TQC0_9VIRI</name>
<gene>
    <name evidence="2" type="ORF">PCOL08062_LOCUS6886</name>
</gene>
<accession>A0A7R9TQC0</accession>
<feature type="region of interest" description="Disordered" evidence="1">
    <location>
        <begin position="125"/>
        <end position="248"/>
    </location>
</feature>
<evidence type="ECO:0000256" key="1">
    <source>
        <dbReference type="SAM" id="MobiDB-lite"/>
    </source>
</evidence>
<feature type="compositionally biased region" description="Low complexity" evidence="1">
    <location>
        <begin position="172"/>
        <end position="183"/>
    </location>
</feature>
<feature type="compositionally biased region" description="Polar residues" evidence="1">
    <location>
        <begin position="137"/>
        <end position="164"/>
    </location>
</feature>
<feature type="compositionally biased region" description="Polar residues" evidence="1">
    <location>
        <begin position="224"/>
        <end position="237"/>
    </location>
</feature>
<evidence type="ECO:0000313" key="2">
    <source>
        <dbReference type="EMBL" id="CAD8240991.1"/>
    </source>
</evidence>
<dbReference type="EMBL" id="HBDZ01009015">
    <property type="protein sequence ID" value="CAD8240991.1"/>
    <property type="molecule type" value="Transcribed_RNA"/>
</dbReference>